<evidence type="ECO:0000313" key="2">
    <source>
        <dbReference type="Proteomes" id="UP001283361"/>
    </source>
</evidence>
<organism evidence="1 2">
    <name type="scientific">Elysia crispata</name>
    <name type="common">lettuce slug</name>
    <dbReference type="NCBI Taxonomy" id="231223"/>
    <lineage>
        <taxon>Eukaryota</taxon>
        <taxon>Metazoa</taxon>
        <taxon>Spiralia</taxon>
        <taxon>Lophotrochozoa</taxon>
        <taxon>Mollusca</taxon>
        <taxon>Gastropoda</taxon>
        <taxon>Heterobranchia</taxon>
        <taxon>Euthyneura</taxon>
        <taxon>Panpulmonata</taxon>
        <taxon>Sacoglossa</taxon>
        <taxon>Placobranchoidea</taxon>
        <taxon>Plakobranchidae</taxon>
        <taxon>Elysia</taxon>
    </lineage>
</organism>
<proteinExistence type="predicted"/>
<comment type="caution">
    <text evidence="1">The sequence shown here is derived from an EMBL/GenBank/DDBJ whole genome shotgun (WGS) entry which is preliminary data.</text>
</comment>
<dbReference type="EMBL" id="JAWDGP010003559">
    <property type="protein sequence ID" value="KAK3773138.1"/>
    <property type="molecule type" value="Genomic_DNA"/>
</dbReference>
<protein>
    <submittedName>
        <fullName evidence="1">Uncharacterized protein</fullName>
    </submittedName>
</protein>
<reference evidence="1" key="1">
    <citation type="journal article" date="2023" name="G3 (Bethesda)">
        <title>A reference genome for the long-term kleptoplast-retaining sea slug Elysia crispata morphotype clarki.</title>
        <authorList>
            <person name="Eastman K.E."/>
            <person name="Pendleton A.L."/>
            <person name="Shaikh M.A."/>
            <person name="Suttiyut T."/>
            <person name="Ogas R."/>
            <person name="Tomko P."/>
            <person name="Gavelis G."/>
            <person name="Widhalm J.R."/>
            <person name="Wisecaver J.H."/>
        </authorList>
    </citation>
    <scope>NUCLEOTIDE SEQUENCE</scope>
    <source>
        <strain evidence="1">ECLA1</strain>
    </source>
</reference>
<dbReference type="Proteomes" id="UP001283361">
    <property type="component" value="Unassembled WGS sequence"/>
</dbReference>
<name>A0AAE0ZPB5_9GAST</name>
<accession>A0AAE0ZPB5</accession>
<gene>
    <name evidence="1" type="ORF">RRG08_013725</name>
</gene>
<evidence type="ECO:0000313" key="1">
    <source>
        <dbReference type="EMBL" id="KAK3773138.1"/>
    </source>
</evidence>
<keyword evidence="2" id="KW-1185">Reference proteome</keyword>
<dbReference type="AlphaFoldDB" id="A0AAE0ZPB5"/>
<sequence>MKMTAAKQGAININGALILRISGTSSTKNTLETKQMVYFSTSTDKMFLSKDTCIALRMIPPTFLIISGTYNIFGKDKEPIPTLLQPHHCYPVTALSVSHHRRHLQASLSQPLTKTESASKSGSWIIIDLAASLHVSTNLFQRCLDLLKANE</sequence>